<proteinExistence type="predicted"/>
<dbReference type="SUPFAM" id="SSF52540">
    <property type="entry name" value="P-loop containing nucleoside triphosphate hydrolases"/>
    <property type="match status" value="1"/>
</dbReference>
<dbReference type="Gene3D" id="3.40.50.300">
    <property type="entry name" value="P-loop containing nucleotide triphosphate hydrolases"/>
    <property type="match status" value="2"/>
</dbReference>
<feature type="region of interest" description="Disordered" evidence="1">
    <location>
        <begin position="1"/>
        <end position="27"/>
    </location>
</feature>
<organism evidence="3 4">
    <name type="scientific">Nitratireductor aestuarii</name>
    <dbReference type="NCBI Taxonomy" id="1735103"/>
    <lineage>
        <taxon>Bacteria</taxon>
        <taxon>Pseudomonadati</taxon>
        <taxon>Pseudomonadota</taxon>
        <taxon>Alphaproteobacteria</taxon>
        <taxon>Hyphomicrobiales</taxon>
        <taxon>Phyllobacteriaceae</taxon>
        <taxon>Nitratireductor</taxon>
    </lineage>
</organism>
<evidence type="ECO:0000259" key="2">
    <source>
        <dbReference type="Pfam" id="PF01935"/>
    </source>
</evidence>
<dbReference type="InterPro" id="IPR002789">
    <property type="entry name" value="HerA_central"/>
</dbReference>
<accession>A0A916S381</accession>
<evidence type="ECO:0000313" key="4">
    <source>
        <dbReference type="Proteomes" id="UP000636264"/>
    </source>
</evidence>
<comment type="caution">
    <text evidence="3">The sequence shown here is derived from an EMBL/GenBank/DDBJ whole genome shotgun (WGS) entry which is preliminary data.</text>
</comment>
<protein>
    <submittedName>
        <fullName evidence="3">ATPase</fullName>
    </submittedName>
</protein>
<reference evidence="3" key="1">
    <citation type="journal article" date="2014" name="Int. J. Syst. Evol. Microbiol.">
        <title>Complete genome sequence of Corynebacterium casei LMG S-19264T (=DSM 44701T), isolated from a smear-ripened cheese.</title>
        <authorList>
            <consortium name="US DOE Joint Genome Institute (JGI-PGF)"/>
            <person name="Walter F."/>
            <person name="Albersmeier A."/>
            <person name="Kalinowski J."/>
            <person name="Ruckert C."/>
        </authorList>
    </citation>
    <scope>NUCLEOTIDE SEQUENCE</scope>
    <source>
        <strain evidence="3">CGMCC 1.15320</strain>
    </source>
</reference>
<dbReference type="AlphaFoldDB" id="A0A916S381"/>
<dbReference type="RefSeq" id="WP_188722759.1">
    <property type="nucleotide sequence ID" value="NZ_BMIF01000018.1"/>
</dbReference>
<name>A0A916S381_9HYPH</name>
<dbReference type="InterPro" id="IPR027417">
    <property type="entry name" value="P-loop_NTPase"/>
</dbReference>
<evidence type="ECO:0000256" key="1">
    <source>
        <dbReference type="SAM" id="MobiDB-lite"/>
    </source>
</evidence>
<dbReference type="InterPro" id="IPR008571">
    <property type="entry name" value="HerA-like"/>
</dbReference>
<dbReference type="PANTHER" id="PTHR42957">
    <property type="entry name" value="HELICASE MJ1565-RELATED"/>
    <property type="match status" value="1"/>
</dbReference>
<reference evidence="3" key="2">
    <citation type="submission" date="2020-09" db="EMBL/GenBank/DDBJ databases">
        <authorList>
            <person name="Sun Q."/>
            <person name="Zhou Y."/>
        </authorList>
    </citation>
    <scope>NUCLEOTIDE SEQUENCE</scope>
    <source>
        <strain evidence="3">CGMCC 1.15320</strain>
    </source>
</reference>
<dbReference type="Pfam" id="PF01935">
    <property type="entry name" value="DUF87"/>
    <property type="match status" value="1"/>
</dbReference>
<feature type="compositionally biased region" description="Low complexity" evidence="1">
    <location>
        <begin position="556"/>
        <end position="566"/>
    </location>
</feature>
<dbReference type="PANTHER" id="PTHR42957:SF1">
    <property type="entry name" value="HELICASE MJ1565-RELATED"/>
    <property type="match status" value="1"/>
</dbReference>
<feature type="region of interest" description="Disordered" evidence="1">
    <location>
        <begin position="556"/>
        <end position="579"/>
    </location>
</feature>
<feature type="compositionally biased region" description="Polar residues" evidence="1">
    <location>
        <begin position="567"/>
        <end position="579"/>
    </location>
</feature>
<dbReference type="Proteomes" id="UP000636264">
    <property type="component" value="Unassembled WGS sequence"/>
</dbReference>
<evidence type="ECO:0000313" key="3">
    <source>
        <dbReference type="EMBL" id="GGA80637.1"/>
    </source>
</evidence>
<dbReference type="EMBL" id="BMIF01000018">
    <property type="protein sequence ID" value="GGA80637.1"/>
    <property type="molecule type" value="Genomic_DNA"/>
</dbReference>
<gene>
    <name evidence="3" type="ORF">GCM10011385_38620</name>
</gene>
<feature type="domain" description="Helicase HerA central" evidence="2">
    <location>
        <begin position="142"/>
        <end position="381"/>
    </location>
</feature>
<feature type="compositionally biased region" description="Basic and acidic residues" evidence="1">
    <location>
        <begin position="14"/>
        <end position="27"/>
    </location>
</feature>
<keyword evidence="4" id="KW-1185">Reference proteome</keyword>
<sequence>MYAEDASQRSELTSQERRRQGQRDDRLLGRVSRCDGATAVISGYAPNEAYTALTVGKLITINLGPIRTVALVYSIERIPGQTEDILGPTAISVELIGEVRDIDGKATFDRGITEYPFIGAPAHRIRSVDLQAIYDLGGASTIRVGTLSQDSAVDAVVAVDTVLSRHFAIVGTTGVGKSTAVTLLLRKIVEAKPDLSVVLFDPHNEFSSALPDLCMRMDLGTLVLPFWLFRMEELTEVLYRGREAPADELELLRDLIVHAKHGYREPTISLRRKGDATGITADTPIPYRIADVIAEISNRMGALDAKVERPHLRQLRLRLEAALNDPLYRFMFGTHVSEDSVHETLGAIFRLPNDGRPITCMEMAGVPGEVVNAVCSVLARLAFDLTTWGNGKLKILIMCEEAHRYIPSDPRLGFAPTRHALARIAREGRKYGCYLGVITQRPGDLDPTVLSQCSTIFAMRLANEADQAIIKSATGDASASTLAFLPALGQREAIAFGEGVATTMRLKFERVPEMYLPGKASEDPLADSQKDGVDLRKIMDKMRNITPPAVAQAAAASQRIAASEPASTPSTPTGSRFFS</sequence>